<accession>A0A3P8LYK3</accession>
<evidence type="ECO:0000256" key="1">
    <source>
        <dbReference type="SAM" id="Phobius"/>
    </source>
</evidence>
<reference evidence="2 3" key="1">
    <citation type="submission" date="2018-12" db="EMBL/GenBank/DDBJ databases">
        <authorList>
            <consortium name="Pathogen Informatics"/>
        </authorList>
    </citation>
    <scope>NUCLEOTIDE SEQUENCE [LARGE SCALE GENOMIC DNA]</scope>
    <source>
        <strain evidence="2 3">NCTC13098</strain>
    </source>
</reference>
<gene>
    <name evidence="2" type="ORF">NCTC13098_01099</name>
</gene>
<feature type="transmembrane region" description="Helical" evidence="1">
    <location>
        <begin position="398"/>
        <end position="418"/>
    </location>
</feature>
<evidence type="ECO:0000313" key="2">
    <source>
        <dbReference type="EMBL" id="VDR24800.1"/>
    </source>
</evidence>
<evidence type="ECO:0008006" key="4">
    <source>
        <dbReference type="Google" id="ProtNLM"/>
    </source>
</evidence>
<protein>
    <recommendedName>
        <fullName evidence="4">Host cell division inhibitor Icd-like protein</fullName>
    </recommendedName>
</protein>
<feature type="transmembrane region" description="Helical" evidence="1">
    <location>
        <begin position="369"/>
        <end position="386"/>
    </location>
</feature>
<dbReference type="AlphaFoldDB" id="A0A3P8LYK3"/>
<dbReference type="Proteomes" id="UP000274346">
    <property type="component" value="Chromosome"/>
</dbReference>
<sequence>MIAHKTKEAMPGRLSHNSLLKQGQITRLTAGGQTLCVRITDSQISSVRQTYGHRNPLKIFQTGDSRPAFGGCNVLKNIQTPNLGFARNAHNPLILFQTVNIQSAQNLPGSLSQLNYRELRESANPLNRLDYNDSLEPDNSLIISKNANDVSRVQSELGQNNVKRGLEVPTNNSGSCGDAGKYHHEENQQYPVLGNGNRLSLSESDNLPTGGWLVDRATDSDSVPGSSTNGVWGMEKGRISSPTLWLVGKAEIPALRFRQTTENPVVNYGTLPYQSGYWISNKTALTIQYVEYAVATKKIIAIASLHLPRSVLGITHPSGSALVFLRGSSLSFFRNDSSGNCIGLAVGFAFPDCVFFCSFVMIQTFGTQRLYIWFLIFFSCFLNSFFKSSSSVFNASYFSGIPCCFIAVMANCNSLALFRSGGNIESGLLVISAVACLQSTVAGQSHVIPICPAISKTTTSYRSILLLLSAENLYSMVFLSSNACESIGSIQPLGSMPRFCNSALPNSFSQLPRLTPSFFASISNCSFSSGGIRIWKAGAFPVPFGCLSRLMTVDMCVPIGVLFFLIGTHLNTVLSKKTTPRSAGTLPRRLTTNDSLRIEAAMKDHITHPQGRNNYTWRFLALNRHDKKARPCRLSVEAATEREARRILAPHFILSLAARLPVVEVSHA</sequence>
<name>A0A3P8LYK3_RAOTE</name>
<proteinExistence type="predicted"/>
<keyword evidence="1" id="KW-1133">Transmembrane helix</keyword>
<dbReference type="KEGG" id="rtg:NCTC13098_01099"/>
<dbReference type="NCBIfam" id="NF033153">
    <property type="entry name" value="phage_ICD_like"/>
    <property type="match status" value="1"/>
</dbReference>
<keyword evidence="1" id="KW-0472">Membrane</keyword>
<organism evidence="2 3">
    <name type="scientific">Raoultella terrigena</name>
    <name type="common">Klebsiella terrigena</name>
    <dbReference type="NCBI Taxonomy" id="577"/>
    <lineage>
        <taxon>Bacteria</taxon>
        <taxon>Pseudomonadati</taxon>
        <taxon>Pseudomonadota</taxon>
        <taxon>Gammaproteobacteria</taxon>
        <taxon>Enterobacterales</taxon>
        <taxon>Enterobacteriaceae</taxon>
        <taxon>Klebsiella/Raoultella group</taxon>
        <taxon>Raoultella</taxon>
    </lineage>
</organism>
<dbReference type="EMBL" id="LR131271">
    <property type="protein sequence ID" value="VDR24800.1"/>
    <property type="molecule type" value="Genomic_DNA"/>
</dbReference>
<evidence type="ECO:0000313" key="3">
    <source>
        <dbReference type="Proteomes" id="UP000274346"/>
    </source>
</evidence>
<keyword evidence="1" id="KW-0812">Transmembrane</keyword>
<feature type="transmembrane region" description="Helical" evidence="1">
    <location>
        <begin position="342"/>
        <end position="362"/>
    </location>
</feature>